<evidence type="ECO:0000256" key="5">
    <source>
        <dbReference type="SAM" id="MobiDB-lite"/>
    </source>
</evidence>
<dbReference type="EMBL" id="BNEK01000005">
    <property type="protein sequence ID" value="GHJ31222.1"/>
    <property type="molecule type" value="Genomic_DNA"/>
</dbReference>
<keyword evidence="8" id="KW-1185">Reference proteome</keyword>
<dbReference type="RefSeq" id="WP_308283308.1">
    <property type="nucleotide sequence ID" value="NZ_BNEK01000005.1"/>
</dbReference>
<keyword evidence="2" id="KW-0808">Transferase</keyword>
<evidence type="ECO:0000313" key="7">
    <source>
        <dbReference type="EMBL" id="GHJ31222.1"/>
    </source>
</evidence>
<sequence length="631" mass="67744">MTDLPRKAITRTAKLAALPLGFAGRATWGLGKRIGGRPAEIVAREVQQRTAEQMFKVLGELKGGAMKLGQAMSVFESALPEEIAKPYRAALTKLQEAAPPMPTRTVHAALEERLGPDWPELFQEFEDKPAAAASIGQVHRAVWHDGRTVAVKVQYPGAGEALLSDLNQLSRFARVLGPLVPGLDVKPLITELRERVAEELDYELEAASQRAHVEEYAQDAEIVVPEVVHQSDQILITEWLDGIPLSEVISDGTQEERDRAGQLLARFLFSGASRTGLLHADPHPGNFRLLTGDAPDGPPEQWKLGVLDFGSVNRLPEGLPEPIGIALRMALQGDATGVYELLRDEGFVKPTVEIDPDDLLDFLLPMLEPAQTDTFVFDRQWLRSQAARMADRRSPVYELGNQLNLPPAYLLIHRVTLSTIGVLCQLGATVRMRDELEAWVPGFAEDPEPGDRAEENTSGNAEDRAEDDAEGRAGEDTENADAGQGTQDRAEKADAGVHVEKADTGGRAEKADVGGRTEEADARSRAEEGPEDRAAEGAAEEGAGKRDAQGPGDRAAKETENRAAQGPGSRVAEETEDRAIPGAGDHAAEEGAGKRDAQGPGDRAAEGTEDRAIPGPGDRAAQGAEAAETSA</sequence>
<feature type="compositionally biased region" description="Basic and acidic residues" evidence="5">
    <location>
        <begin position="542"/>
        <end position="561"/>
    </location>
</feature>
<evidence type="ECO:0000256" key="4">
    <source>
        <dbReference type="ARBA" id="ARBA00022840"/>
    </source>
</evidence>
<keyword evidence="4 7" id="KW-0067">ATP-binding</keyword>
<feature type="compositionally biased region" description="Basic and acidic residues" evidence="5">
    <location>
        <begin position="488"/>
        <end position="535"/>
    </location>
</feature>
<keyword evidence="3" id="KW-0547">Nucleotide-binding</keyword>
<dbReference type="SUPFAM" id="SSF56112">
    <property type="entry name" value="Protein kinase-like (PK-like)"/>
    <property type="match status" value="1"/>
</dbReference>
<dbReference type="PANTHER" id="PTHR43851">
    <property type="match status" value="1"/>
</dbReference>
<dbReference type="GO" id="GO:0005524">
    <property type="term" value="F:ATP binding"/>
    <property type="evidence" value="ECO:0007669"/>
    <property type="project" value="UniProtKB-KW"/>
</dbReference>
<dbReference type="PANTHER" id="PTHR43851:SF3">
    <property type="entry name" value="COENZYME Q8"/>
    <property type="match status" value="1"/>
</dbReference>
<comment type="caution">
    <text evidence="7">The sequence shown here is derived from an EMBL/GenBank/DDBJ whole genome shotgun (WGS) entry which is preliminary data.</text>
</comment>
<dbReference type="InterPro" id="IPR051409">
    <property type="entry name" value="Atypical_kinase_ADCK"/>
</dbReference>
<name>A0ABQ3U6J2_STRHY</name>
<feature type="domain" description="ABC1 atypical kinase-like" evidence="6">
    <location>
        <begin position="93"/>
        <end position="340"/>
    </location>
</feature>
<reference evidence="7" key="1">
    <citation type="submission" date="2024-05" db="EMBL/GenBank/DDBJ databases">
        <title>Whole genome shotgun sequence of Streptomyces hygroscopicus NBRC 113678.</title>
        <authorList>
            <person name="Komaki H."/>
            <person name="Tamura T."/>
        </authorList>
    </citation>
    <scope>NUCLEOTIDE SEQUENCE</scope>
    <source>
        <strain evidence="7">N11-34</strain>
    </source>
</reference>
<evidence type="ECO:0000259" key="6">
    <source>
        <dbReference type="Pfam" id="PF03109"/>
    </source>
</evidence>
<organism evidence="7 8">
    <name type="scientific">Streptomyces hygroscopicus</name>
    <dbReference type="NCBI Taxonomy" id="1912"/>
    <lineage>
        <taxon>Bacteria</taxon>
        <taxon>Bacillati</taxon>
        <taxon>Actinomycetota</taxon>
        <taxon>Actinomycetes</taxon>
        <taxon>Kitasatosporales</taxon>
        <taxon>Streptomycetaceae</taxon>
        <taxon>Streptomyces</taxon>
        <taxon>Streptomyces violaceusniger group</taxon>
    </lineage>
</organism>
<protein>
    <submittedName>
        <fullName evidence="7">ABC transporter ATP-binding protein</fullName>
    </submittedName>
</protein>
<dbReference type="InterPro" id="IPR034646">
    <property type="entry name" value="ADCK3_dom"/>
</dbReference>
<gene>
    <name evidence="7" type="ORF">TPA0910_56550</name>
</gene>
<accession>A0ABQ3U6J2</accession>
<feature type="compositionally biased region" description="Basic and acidic residues" evidence="5">
    <location>
        <begin position="586"/>
        <end position="612"/>
    </location>
</feature>
<dbReference type="InterPro" id="IPR011009">
    <property type="entry name" value="Kinase-like_dom_sf"/>
</dbReference>
<evidence type="ECO:0000256" key="2">
    <source>
        <dbReference type="ARBA" id="ARBA00022679"/>
    </source>
</evidence>
<dbReference type="CDD" id="cd13970">
    <property type="entry name" value="ABC1_ADCK3"/>
    <property type="match status" value="1"/>
</dbReference>
<proteinExistence type="inferred from homology"/>
<dbReference type="Proteomes" id="UP001054854">
    <property type="component" value="Unassembled WGS sequence"/>
</dbReference>
<evidence type="ECO:0000256" key="1">
    <source>
        <dbReference type="ARBA" id="ARBA00009670"/>
    </source>
</evidence>
<comment type="similarity">
    <text evidence="1">Belongs to the protein kinase superfamily. ADCK protein kinase family.</text>
</comment>
<feature type="compositionally biased region" description="Low complexity" evidence="5">
    <location>
        <begin position="620"/>
        <end position="631"/>
    </location>
</feature>
<dbReference type="Pfam" id="PF03109">
    <property type="entry name" value="ABC1"/>
    <property type="match status" value="1"/>
</dbReference>
<dbReference type="InterPro" id="IPR004147">
    <property type="entry name" value="ABC1_dom"/>
</dbReference>
<evidence type="ECO:0000256" key="3">
    <source>
        <dbReference type="ARBA" id="ARBA00022741"/>
    </source>
</evidence>
<feature type="region of interest" description="Disordered" evidence="5">
    <location>
        <begin position="442"/>
        <end position="631"/>
    </location>
</feature>
<evidence type="ECO:0000313" key="8">
    <source>
        <dbReference type="Proteomes" id="UP001054854"/>
    </source>
</evidence>